<sequence>MKKRERGFVLTIELILIITILVIGSFAGIVMVRDALFKRYMSKVDTQATVVDANNTPLGIAVGFDEHQAPLIFYFDREGEQAYRTLIGIRDDRFTSREAVYYNAPNCQGDPCIKGLSDETSDSRGTGQLTATGNVSYLNALQGGPNYAIGFSGDVKGQLLRSTALACPAEDEDIQSRYVSQKVVAGTPCEPFSLELVPADSSCLVGLTALGDSLLGTADVELSAACSDCPSGYESQNDIMDNYLPAVELLLSTALDSLQLVGVIGAVDVTLGEICCPVGTKLEEDENIVETLVFTILEVIFDLLGIDLIGNQLVIDTLALLGIEPGITNCQTPLTLFAAETVNTPGTTTPAFSLLQPPFRVTLPQAVASFSDNGWQSVSPTGEGSRL</sequence>
<dbReference type="AlphaFoldDB" id="A0A6L9MRG5"/>
<feature type="transmembrane region" description="Helical" evidence="1">
    <location>
        <begin position="7"/>
        <end position="32"/>
    </location>
</feature>
<dbReference type="Proteomes" id="UP000478837">
    <property type="component" value="Unassembled WGS sequence"/>
</dbReference>
<accession>A0A6L9MRG5</accession>
<dbReference type="RefSeq" id="WP_163110027.1">
    <property type="nucleotide sequence ID" value="NZ_JAAAWP010000002.1"/>
</dbReference>
<reference evidence="2 3" key="1">
    <citation type="submission" date="2020-01" db="EMBL/GenBank/DDBJ databases">
        <title>Genomes of bacteria type strains.</title>
        <authorList>
            <person name="Chen J."/>
            <person name="Zhu S."/>
            <person name="Yang J."/>
        </authorList>
    </citation>
    <scope>NUCLEOTIDE SEQUENCE [LARGE SCALE GENOMIC DNA]</scope>
    <source>
        <strain evidence="2 3">LMG 22958</strain>
    </source>
</reference>
<evidence type="ECO:0000313" key="2">
    <source>
        <dbReference type="EMBL" id="NDW20503.1"/>
    </source>
</evidence>
<comment type="caution">
    <text evidence="2">The sequence shown here is derived from an EMBL/GenBank/DDBJ whole genome shotgun (WGS) entry which is preliminary data.</text>
</comment>
<keyword evidence="1" id="KW-0472">Membrane</keyword>
<proteinExistence type="predicted"/>
<organism evidence="2 3">
    <name type="scientific">Alteromonas hispanica</name>
    <dbReference type="NCBI Taxonomy" id="315421"/>
    <lineage>
        <taxon>Bacteria</taxon>
        <taxon>Pseudomonadati</taxon>
        <taxon>Pseudomonadota</taxon>
        <taxon>Gammaproteobacteria</taxon>
        <taxon>Alteromonadales</taxon>
        <taxon>Alteromonadaceae</taxon>
        <taxon>Alteromonas/Salinimonas group</taxon>
        <taxon>Alteromonas</taxon>
    </lineage>
</organism>
<keyword evidence="1" id="KW-0812">Transmembrane</keyword>
<keyword evidence="1" id="KW-1133">Transmembrane helix</keyword>
<dbReference type="EMBL" id="JAAAWP010000002">
    <property type="protein sequence ID" value="NDW20503.1"/>
    <property type="molecule type" value="Genomic_DNA"/>
</dbReference>
<keyword evidence="3" id="KW-1185">Reference proteome</keyword>
<protein>
    <submittedName>
        <fullName evidence="2">Uncharacterized protein</fullName>
    </submittedName>
</protein>
<evidence type="ECO:0000313" key="3">
    <source>
        <dbReference type="Proteomes" id="UP000478837"/>
    </source>
</evidence>
<evidence type="ECO:0000256" key="1">
    <source>
        <dbReference type="SAM" id="Phobius"/>
    </source>
</evidence>
<name>A0A6L9MRG5_9ALTE</name>
<gene>
    <name evidence="2" type="ORF">GTW09_03085</name>
</gene>